<evidence type="ECO:0000313" key="3">
    <source>
        <dbReference type="Proteomes" id="UP001151081"/>
    </source>
</evidence>
<dbReference type="AlphaFoldDB" id="A0A9X3WZH4"/>
<keyword evidence="3" id="KW-1185">Reference proteome</keyword>
<proteinExistence type="predicted"/>
<dbReference type="InterPro" id="IPR041516">
    <property type="entry name" value="LACTB2_WH"/>
</dbReference>
<organism evidence="2 3">
    <name type="scientific">Polyangium jinanense</name>
    <dbReference type="NCBI Taxonomy" id="2829994"/>
    <lineage>
        <taxon>Bacteria</taxon>
        <taxon>Pseudomonadati</taxon>
        <taxon>Myxococcota</taxon>
        <taxon>Polyangia</taxon>
        <taxon>Polyangiales</taxon>
        <taxon>Polyangiaceae</taxon>
        <taxon>Polyangium</taxon>
    </lineage>
</organism>
<dbReference type="RefSeq" id="WP_272419945.1">
    <property type="nucleotide sequence ID" value="NZ_JAGTJJ010000004.1"/>
</dbReference>
<dbReference type="PANTHER" id="PTHR23131">
    <property type="entry name" value="ENDORIBONUCLEASE LACTB2"/>
    <property type="match status" value="1"/>
</dbReference>
<dbReference type="Gene3D" id="1.10.10.10">
    <property type="entry name" value="Winged helix-like DNA-binding domain superfamily/Winged helix DNA-binding domain"/>
    <property type="match status" value="1"/>
</dbReference>
<dbReference type="Gene3D" id="3.60.15.10">
    <property type="entry name" value="Ribonuclease Z/Hydroxyacylglutathione hydrolase-like"/>
    <property type="match status" value="1"/>
</dbReference>
<dbReference type="SUPFAM" id="SSF56281">
    <property type="entry name" value="Metallo-hydrolase/oxidoreductase"/>
    <property type="match status" value="1"/>
</dbReference>
<dbReference type="InterPro" id="IPR050662">
    <property type="entry name" value="Sec-metab_biosynth-thioest"/>
</dbReference>
<dbReference type="EMBL" id="JAGTJJ010000004">
    <property type="protein sequence ID" value="MDC3981252.1"/>
    <property type="molecule type" value="Genomic_DNA"/>
</dbReference>
<protein>
    <submittedName>
        <fullName evidence="2">MBL fold metallo-hydrolase</fullName>
    </submittedName>
</protein>
<dbReference type="InterPro" id="IPR001279">
    <property type="entry name" value="Metallo-B-lactamas"/>
</dbReference>
<dbReference type="SMART" id="SM00849">
    <property type="entry name" value="Lactamase_B"/>
    <property type="match status" value="1"/>
</dbReference>
<feature type="domain" description="Metallo-beta-lactamase" evidence="1">
    <location>
        <begin position="26"/>
        <end position="196"/>
    </location>
</feature>
<dbReference type="InterPro" id="IPR036866">
    <property type="entry name" value="RibonucZ/Hydroxyglut_hydro"/>
</dbReference>
<comment type="caution">
    <text evidence="2">The sequence shown here is derived from an EMBL/GenBank/DDBJ whole genome shotgun (WGS) entry which is preliminary data.</text>
</comment>
<reference evidence="2 3" key="1">
    <citation type="submission" date="2021-04" db="EMBL/GenBank/DDBJ databases">
        <title>Genome analysis of Polyangium sp.</title>
        <authorList>
            <person name="Li Y."/>
            <person name="Wang J."/>
        </authorList>
    </citation>
    <scope>NUCLEOTIDE SEQUENCE [LARGE SCALE GENOMIC DNA]</scope>
    <source>
        <strain evidence="2 3">SDU14</strain>
    </source>
</reference>
<dbReference type="PANTHER" id="PTHR23131:SF0">
    <property type="entry name" value="ENDORIBONUCLEASE LACTB2"/>
    <property type="match status" value="1"/>
</dbReference>
<dbReference type="Pfam" id="PF17778">
    <property type="entry name" value="WHD_BLACT"/>
    <property type="match status" value="1"/>
</dbReference>
<gene>
    <name evidence="2" type="ORF">KEG57_12130</name>
</gene>
<dbReference type="InterPro" id="IPR036388">
    <property type="entry name" value="WH-like_DNA-bd_sf"/>
</dbReference>
<dbReference type="Proteomes" id="UP001151081">
    <property type="component" value="Unassembled WGS sequence"/>
</dbReference>
<sequence>MGRPWRVTLGVERFPALTPTLPPATHTNSYALGEREVLLVEPATPFDDERREWLAWARSLSSHGRHPIGIVLTHHHADHVGGASFFADELRLPLLAHRETAARLAGEVRIDRYIEDGERIVLAGPRTMPLRVLHTPGHAPGHVCLLDEDTGAVIVGDMVASEGTILIEPVDGDMIEYLAQLDRLAGLSASVALPAHGEPIDEPTTLFRRYITHRLAREAKVVAAFASMPPEGASLDALLPVAYADTPPFLWPLARMSLEAHLVKLVREGRVLRTSSGDYRLAPGS</sequence>
<name>A0A9X3WZH4_9BACT</name>
<accession>A0A9X3WZH4</accession>
<dbReference type="Pfam" id="PF00753">
    <property type="entry name" value="Lactamase_B"/>
    <property type="match status" value="1"/>
</dbReference>
<evidence type="ECO:0000313" key="2">
    <source>
        <dbReference type="EMBL" id="MDC3981252.1"/>
    </source>
</evidence>
<evidence type="ECO:0000259" key="1">
    <source>
        <dbReference type="SMART" id="SM00849"/>
    </source>
</evidence>